<keyword evidence="2" id="KW-1185">Reference proteome</keyword>
<dbReference type="AlphaFoldDB" id="A0A183JRP6"/>
<sequence>MSKPCNYYLVFNSLFVKSWIWSRQNLFESLRIVSLVEKNQFPS</sequence>
<dbReference type="EMBL" id="UZAK01008696">
    <property type="protein sequence ID" value="VDO95281.1"/>
    <property type="molecule type" value="Genomic_DNA"/>
</dbReference>
<evidence type="ECO:0000313" key="1">
    <source>
        <dbReference type="EMBL" id="VDO95281.1"/>
    </source>
</evidence>
<reference evidence="1 2" key="2">
    <citation type="submission" date="2018-11" db="EMBL/GenBank/DDBJ databases">
        <authorList>
            <consortium name="Pathogen Informatics"/>
        </authorList>
    </citation>
    <scope>NUCLEOTIDE SEQUENCE [LARGE SCALE GENOMIC DNA]</scope>
    <source>
        <strain evidence="1">Dakar</strain>
        <strain evidence="2">Dakar, Senegal</strain>
    </source>
</reference>
<organism evidence="3">
    <name type="scientific">Schistosoma curassoni</name>
    <dbReference type="NCBI Taxonomy" id="6186"/>
    <lineage>
        <taxon>Eukaryota</taxon>
        <taxon>Metazoa</taxon>
        <taxon>Spiralia</taxon>
        <taxon>Lophotrochozoa</taxon>
        <taxon>Platyhelminthes</taxon>
        <taxon>Trematoda</taxon>
        <taxon>Digenea</taxon>
        <taxon>Strigeidida</taxon>
        <taxon>Schistosomatoidea</taxon>
        <taxon>Schistosomatidae</taxon>
        <taxon>Schistosoma</taxon>
    </lineage>
</organism>
<gene>
    <name evidence="1" type="ORF">SCUD_LOCUS5385</name>
</gene>
<dbReference type="WBParaSite" id="SCUD_0000538501-mRNA-1">
    <property type="protein sequence ID" value="SCUD_0000538501-mRNA-1"/>
    <property type="gene ID" value="SCUD_0000538501"/>
</dbReference>
<dbReference type="Proteomes" id="UP000279833">
    <property type="component" value="Unassembled WGS sequence"/>
</dbReference>
<accession>A0A183JRP6</accession>
<proteinExistence type="predicted"/>
<evidence type="ECO:0000313" key="2">
    <source>
        <dbReference type="Proteomes" id="UP000279833"/>
    </source>
</evidence>
<name>A0A183JRP6_9TREM</name>
<evidence type="ECO:0000313" key="3">
    <source>
        <dbReference type="WBParaSite" id="SCUD_0000538501-mRNA-1"/>
    </source>
</evidence>
<protein>
    <submittedName>
        <fullName evidence="1 3">Uncharacterized protein</fullName>
    </submittedName>
</protein>
<reference evidence="3" key="1">
    <citation type="submission" date="2016-06" db="UniProtKB">
        <authorList>
            <consortium name="WormBaseParasite"/>
        </authorList>
    </citation>
    <scope>IDENTIFICATION</scope>
</reference>